<protein>
    <submittedName>
        <fullName evidence="1">Uncharacterized protein</fullName>
    </submittedName>
</protein>
<accession>A0A0C2WSP7</accession>
<dbReference type="HOGENOM" id="CLU_2145231_0_0_1"/>
<name>A0A0C2WSP7_AMAMK</name>
<reference evidence="1 2" key="1">
    <citation type="submission" date="2014-04" db="EMBL/GenBank/DDBJ databases">
        <title>Evolutionary Origins and Diversification of the Mycorrhizal Mutualists.</title>
        <authorList>
            <consortium name="DOE Joint Genome Institute"/>
            <consortium name="Mycorrhizal Genomics Consortium"/>
            <person name="Kohler A."/>
            <person name="Kuo A."/>
            <person name="Nagy L.G."/>
            <person name="Floudas D."/>
            <person name="Copeland A."/>
            <person name="Barry K.W."/>
            <person name="Cichocki N."/>
            <person name="Veneault-Fourrey C."/>
            <person name="LaButti K."/>
            <person name="Lindquist E.A."/>
            <person name="Lipzen A."/>
            <person name="Lundell T."/>
            <person name="Morin E."/>
            <person name="Murat C."/>
            <person name="Riley R."/>
            <person name="Ohm R."/>
            <person name="Sun H."/>
            <person name="Tunlid A."/>
            <person name="Henrissat B."/>
            <person name="Grigoriev I.V."/>
            <person name="Hibbett D.S."/>
            <person name="Martin F."/>
        </authorList>
    </citation>
    <scope>NUCLEOTIDE SEQUENCE [LARGE SCALE GENOMIC DNA]</scope>
    <source>
        <strain evidence="1 2">Koide BX008</strain>
    </source>
</reference>
<sequence length="112" mass="12211">MGAERTIIPSKNAMNMDDATSAVIEKTNDGYINATLIGSEDGPSVILHRTAVNNLIQKPQSQDALILYSFPAAGMGFGDAGRWRATLNHDGIVHTLRRPQIVIIREANAYDF</sequence>
<dbReference type="InParanoid" id="A0A0C2WSP7"/>
<dbReference type="Proteomes" id="UP000054549">
    <property type="component" value="Unassembled WGS sequence"/>
</dbReference>
<gene>
    <name evidence="1" type="ORF">M378DRAFT_169289</name>
</gene>
<keyword evidence="2" id="KW-1185">Reference proteome</keyword>
<dbReference type="EMBL" id="KN818316">
    <property type="protein sequence ID" value="KIL59373.1"/>
    <property type="molecule type" value="Genomic_DNA"/>
</dbReference>
<dbReference type="AlphaFoldDB" id="A0A0C2WSP7"/>
<organism evidence="1 2">
    <name type="scientific">Amanita muscaria (strain Koide BX008)</name>
    <dbReference type="NCBI Taxonomy" id="946122"/>
    <lineage>
        <taxon>Eukaryota</taxon>
        <taxon>Fungi</taxon>
        <taxon>Dikarya</taxon>
        <taxon>Basidiomycota</taxon>
        <taxon>Agaricomycotina</taxon>
        <taxon>Agaricomycetes</taxon>
        <taxon>Agaricomycetidae</taxon>
        <taxon>Agaricales</taxon>
        <taxon>Pluteineae</taxon>
        <taxon>Amanitaceae</taxon>
        <taxon>Amanita</taxon>
    </lineage>
</organism>
<proteinExistence type="predicted"/>
<evidence type="ECO:0000313" key="1">
    <source>
        <dbReference type="EMBL" id="KIL59373.1"/>
    </source>
</evidence>
<evidence type="ECO:0000313" key="2">
    <source>
        <dbReference type="Proteomes" id="UP000054549"/>
    </source>
</evidence>